<organism evidence="2 3">
    <name type="scientific">Nocardia seriolae</name>
    <dbReference type="NCBI Taxonomy" id="37332"/>
    <lineage>
        <taxon>Bacteria</taxon>
        <taxon>Bacillati</taxon>
        <taxon>Actinomycetota</taxon>
        <taxon>Actinomycetes</taxon>
        <taxon>Mycobacteriales</taxon>
        <taxon>Nocardiaceae</taxon>
        <taxon>Nocardia</taxon>
    </lineage>
</organism>
<evidence type="ECO:0000313" key="2">
    <source>
        <dbReference type="EMBL" id="GAP32648.1"/>
    </source>
</evidence>
<reference evidence="2 3" key="2">
    <citation type="journal article" date="2016" name="Genome Announc.">
        <title>Draft Genome Sequence of Erythromycin- and Oxytetracycline-Sensitive Nocardia seriolae Strain U-1 (NBRC 110359).</title>
        <authorList>
            <person name="Imajoh M."/>
            <person name="Sukeda M."/>
            <person name="Shimizu M."/>
            <person name="Yamane J."/>
            <person name="Ohnishi K."/>
            <person name="Oshima S."/>
        </authorList>
    </citation>
    <scope>NUCLEOTIDE SEQUENCE [LARGE SCALE GENOMIC DNA]</scope>
    <source>
        <strain evidence="2 3">U-1</strain>
    </source>
</reference>
<evidence type="ECO:0008006" key="4">
    <source>
        <dbReference type="Google" id="ProtNLM"/>
    </source>
</evidence>
<dbReference type="AlphaFoldDB" id="A0ABC9Z6D9"/>
<accession>A0ABC9Z6D9</accession>
<dbReference type="EMBL" id="BBYQ01000171">
    <property type="protein sequence ID" value="GAP32648.1"/>
    <property type="molecule type" value="Genomic_DNA"/>
</dbReference>
<protein>
    <recommendedName>
        <fullName evidence="4">Secreted protein</fullName>
    </recommendedName>
</protein>
<dbReference type="Proteomes" id="UP000037179">
    <property type="component" value="Unassembled WGS sequence"/>
</dbReference>
<evidence type="ECO:0000256" key="1">
    <source>
        <dbReference type="SAM" id="MobiDB-lite"/>
    </source>
</evidence>
<reference evidence="3" key="1">
    <citation type="submission" date="2015-07" db="EMBL/GenBank/DDBJ databases">
        <title>Nocardia seriolae U-1 whole genome shotgun sequence.</title>
        <authorList>
            <person name="Imajoh M."/>
            <person name="Fukumoto Y."/>
            <person name="Sukeda M."/>
            <person name="Yamane J."/>
            <person name="Yamasaki K."/>
            <person name="Shimizu M."/>
            <person name="Ohnishi K."/>
            <person name="Oshima S."/>
        </authorList>
    </citation>
    <scope>NUCLEOTIDE SEQUENCE [LARGE SCALE GENOMIC DNA]</scope>
    <source>
        <strain evidence="3">U-1</strain>
    </source>
</reference>
<comment type="caution">
    <text evidence="2">The sequence shown here is derived from an EMBL/GenBank/DDBJ whole genome shotgun (WGS) entry which is preliminary data.</text>
</comment>
<feature type="region of interest" description="Disordered" evidence="1">
    <location>
        <begin position="45"/>
        <end position="74"/>
    </location>
</feature>
<gene>
    <name evidence="2" type="ORF">NSK11_contig00171-0002</name>
</gene>
<sequence length="97" mass="10699">MRRNWHSTDAVIVSVAAAATAVVGLDWAHAVIPLPSIDSPNMHAWNGRQHATTDRPRRTVVTPSGRFPNELDRLPHPQICVPPSEFATFTALLGNRR</sequence>
<name>A0ABC9Z6D9_9NOCA</name>
<proteinExistence type="predicted"/>
<keyword evidence="3" id="KW-1185">Reference proteome</keyword>
<evidence type="ECO:0000313" key="3">
    <source>
        <dbReference type="Proteomes" id="UP000037179"/>
    </source>
</evidence>